<dbReference type="Pfam" id="PF01391">
    <property type="entry name" value="Collagen"/>
    <property type="match status" value="1"/>
</dbReference>
<feature type="signal peptide" evidence="2">
    <location>
        <begin position="1"/>
        <end position="24"/>
    </location>
</feature>
<dbReference type="InterPro" id="IPR008160">
    <property type="entry name" value="Collagen"/>
</dbReference>
<dbReference type="Proteomes" id="UP001149140">
    <property type="component" value="Unassembled WGS sequence"/>
</dbReference>
<name>A0A9X3S5S7_9ACTN</name>
<keyword evidence="4" id="KW-1185">Reference proteome</keyword>
<keyword evidence="2" id="KW-0732">Signal</keyword>
<accession>A0A9X3S5S7</accession>
<keyword evidence="3" id="KW-0176">Collagen</keyword>
<protein>
    <submittedName>
        <fullName evidence="3">Collagen-like protein</fullName>
    </submittedName>
</protein>
<dbReference type="EMBL" id="JAPDOD010000054">
    <property type="protein sequence ID" value="MDA0165902.1"/>
    <property type="molecule type" value="Genomic_DNA"/>
</dbReference>
<gene>
    <name evidence="3" type="ORF">OM076_36895</name>
</gene>
<evidence type="ECO:0000256" key="2">
    <source>
        <dbReference type="SAM" id="SignalP"/>
    </source>
</evidence>
<dbReference type="PANTHER" id="PTHR24637">
    <property type="entry name" value="COLLAGEN"/>
    <property type="match status" value="1"/>
</dbReference>
<dbReference type="AlphaFoldDB" id="A0A9X3S5S7"/>
<organism evidence="3 4">
    <name type="scientific">Solirubrobacter ginsenosidimutans</name>
    <dbReference type="NCBI Taxonomy" id="490573"/>
    <lineage>
        <taxon>Bacteria</taxon>
        <taxon>Bacillati</taxon>
        <taxon>Actinomycetota</taxon>
        <taxon>Thermoleophilia</taxon>
        <taxon>Solirubrobacterales</taxon>
        <taxon>Solirubrobacteraceae</taxon>
        <taxon>Solirubrobacter</taxon>
    </lineage>
</organism>
<proteinExistence type="predicted"/>
<reference evidence="3" key="1">
    <citation type="submission" date="2022-10" db="EMBL/GenBank/DDBJ databases">
        <title>The WGS of Solirubrobacter ginsenosidimutans DSM 21036.</title>
        <authorList>
            <person name="Jiang Z."/>
        </authorList>
    </citation>
    <scope>NUCLEOTIDE SEQUENCE</scope>
    <source>
        <strain evidence="3">DSM 21036</strain>
    </source>
</reference>
<dbReference type="RefSeq" id="WP_270045165.1">
    <property type="nucleotide sequence ID" value="NZ_JAPDOD010000054.1"/>
</dbReference>
<dbReference type="Gene3D" id="1.20.5.320">
    <property type="entry name" value="6-Phosphogluconate Dehydrogenase, domain 3"/>
    <property type="match status" value="1"/>
</dbReference>
<feature type="region of interest" description="Disordered" evidence="1">
    <location>
        <begin position="25"/>
        <end position="92"/>
    </location>
</feature>
<evidence type="ECO:0000313" key="4">
    <source>
        <dbReference type="Proteomes" id="UP001149140"/>
    </source>
</evidence>
<evidence type="ECO:0000313" key="3">
    <source>
        <dbReference type="EMBL" id="MDA0165902.1"/>
    </source>
</evidence>
<feature type="compositionally biased region" description="Low complexity" evidence="1">
    <location>
        <begin position="51"/>
        <end position="75"/>
    </location>
</feature>
<evidence type="ECO:0000256" key="1">
    <source>
        <dbReference type="SAM" id="MobiDB-lite"/>
    </source>
</evidence>
<sequence>MRITAGFLALATALTLGLTGVASAQQTGPAGPMGPIGPVGPMGPAGPMGPLGPKGMIGLTGPSGPKGATGATGPAGPAGPAGPSFARGHFRSGTHTAGTSYVTMATVDMPKGLYVVNGKASTYQKEILGTTWYAMVSCRLLQKSAAGAETVLDTSHTEVSDDGSERATLSVMAFADVPDGTDKLMLQCKDDGGIGGEMNELNNLKVMAQQVGGYTLAIN</sequence>
<feature type="chain" id="PRO_5040804537" evidence="2">
    <location>
        <begin position="25"/>
        <end position="219"/>
    </location>
</feature>
<comment type="caution">
    <text evidence="3">The sequence shown here is derived from an EMBL/GenBank/DDBJ whole genome shotgun (WGS) entry which is preliminary data.</text>
</comment>
<dbReference type="PANTHER" id="PTHR24637:SF421">
    <property type="entry name" value="CUTICLE COLLAGEN DPY-2"/>
    <property type="match status" value="1"/>
</dbReference>